<dbReference type="Proteomes" id="UP000037510">
    <property type="component" value="Unassembled WGS sequence"/>
</dbReference>
<dbReference type="Pfam" id="PF12624">
    <property type="entry name" value="VPS13_N"/>
    <property type="match status" value="1"/>
</dbReference>
<reference evidence="4 5" key="1">
    <citation type="journal article" date="2015" name="Genome Biol. Evol.">
        <title>The genome of winter moth (Operophtera brumata) provides a genomic perspective on sexual dimorphism and phenology.</title>
        <authorList>
            <person name="Derks M.F."/>
            <person name="Smit S."/>
            <person name="Salis L."/>
            <person name="Schijlen E."/>
            <person name="Bossers A."/>
            <person name="Mateman C."/>
            <person name="Pijl A.S."/>
            <person name="de Ridder D."/>
            <person name="Groenen M.A."/>
            <person name="Visser M.E."/>
            <person name="Megens H.J."/>
        </authorList>
    </citation>
    <scope>NUCLEOTIDE SEQUENCE [LARGE SCALE GENOMIC DNA]</scope>
    <source>
        <strain evidence="4">WM2013NL</strain>
        <tissue evidence="4">Head and thorax</tissue>
    </source>
</reference>
<dbReference type="AlphaFoldDB" id="A0A0L7LF70"/>
<evidence type="ECO:0000256" key="1">
    <source>
        <dbReference type="ARBA" id="ARBA00006545"/>
    </source>
</evidence>
<dbReference type="InterPro" id="IPR026854">
    <property type="entry name" value="VPS13_N"/>
</dbReference>
<dbReference type="GO" id="GO:0006623">
    <property type="term" value="P:protein targeting to vacuole"/>
    <property type="evidence" value="ECO:0007669"/>
    <property type="project" value="TreeGrafter"/>
</dbReference>
<sequence length="398" mass="44975">MVFESIVVDVLNSFLGDYVENLNKSQLKLGIWGGDVVLENLTLKQTALDELNIPVQTVYGHLGKLVLKIPWKNLYGASVEASVDSLFLVVNPTAEVKYDQEIEDKLALAAKQAELARVEEAKRQEAEKELYSKTGKQEIKSRLEKEIASKASKPDFYQYEGDTPRFSLPKVILSLHMEELCVSLTKAQYQDMMKLADSMDRMNKGAPYRNWDWKHMLAHRQLCKDYAEVYQLKLTSKGKISNDLQKLSDNAESKLEAEAKKTQGWFSGWWGGGNRATDDLEEGIDIMKQFQNAMTPDEKEKLFRAIDYQENTAPLHLPVEYVAMESYFKLDRLQVCVNDVGGVLKAAVDNVQLDVKQRPSANALRYDTIIPCPSSTSLWRAYSSWAGSRCASTTSAEC</sequence>
<evidence type="ECO:0000259" key="3">
    <source>
        <dbReference type="Pfam" id="PF12624"/>
    </source>
</evidence>
<keyword evidence="2" id="KW-0813">Transport</keyword>
<dbReference type="STRING" id="104452.A0A0L7LF70"/>
<dbReference type="InterPro" id="IPR026847">
    <property type="entry name" value="VPS13"/>
</dbReference>
<gene>
    <name evidence="4" type="ORF">OBRU01_09583</name>
</gene>
<comment type="similarity">
    <text evidence="1">Belongs to the VPS13 family.</text>
</comment>
<evidence type="ECO:0000313" key="5">
    <source>
        <dbReference type="Proteomes" id="UP000037510"/>
    </source>
</evidence>
<protein>
    <submittedName>
        <fullName evidence="4">Vacuolar protein sorting-associated protein 13C</fullName>
    </submittedName>
</protein>
<dbReference type="PANTHER" id="PTHR16166:SF93">
    <property type="entry name" value="INTERMEMBRANE LIPID TRANSFER PROTEIN VPS13"/>
    <property type="match status" value="1"/>
</dbReference>
<accession>A0A0L7LF70</accession>
<proteinExistence type="inferred from homology"/>
<dbReference type="GO" id="GO:0045053">
    <property type="term" value="P:protein retention in Golgi apparatus"/>
    <property type="evidence" value="ECO:0007669"/>
    <property type="project" value="TreeGrafter"/>
</dbReference>
<comment type="caution">
    <text evidence="4">The sequence shown here is derived from an EMBL/GenBank/DDBJ whole genome shotgun (WGS) entry which is preliminary data.</text>
</comment>
<name>A0A0L7LF70_OPEBR</name>
<feature type="domain" description="Chorein N-terminal" evidence="3">
    <location>
        <begin position="2"/>
        <end position="133"/>
    </location>
</feature>
<dbReference type="EMBL" id="JTDY01001331">
    <property type="protein sequence ID" value="KOB74173.1"/>
    <property type="molecule type" value="Genomic_DNA"/>
</dbReference>
<evidence type="ECO:0000313" key="4">
    <source>
        <dbReference type="EMBL" id="KOB74173.1"/>
    </source>
</evidence>
<evidence type="ECO:0000256" key="2">
    <source>
        <dbReference type="ARBA" id="ARBA00022448"/>
    </source>
</evidence>
<dbReference type="PANTHER" id="PTHR16166">
    <property type="entry name" value="VACUOLAR PROTEIN SORTING-ASSOCIATED PROTEIN VPS13"/>
    <property type="match status" value="1"/>
</dbReference>
<organism evidence="4 5">
    <name type="scientific">Operophtera brumata</name>
    <name type="common">Winter moth</name>
    <name type="synonym">Phalaena brumata</name>
    <dbReference type="NCBI Taxonomy" id="104452"/>
    <lineage>
        <taxon>Eukaryota</taxon>
        <taxon>Metazoa</taxon>
        <taxon>Ecdysozoa</taxon>
        <taxon>Arthropoda</taxon>
        <taxon>Hexapoda</taxon>
        <taxon>Insecta</taxon>
        <taxon>Pterygota</taxon>
        <taxon>Neoptera</taxon>
        <taxon>Endopterygota</taxon>
        <taxon>Lepidoptera</taxon>
        <taxon>Glossata</taxon>
        <taxon>Ditrysia</taxon>
        <taxon>Geometroidea</taxon>
        <taxon>Geometridae</taxon>
        <taxon>Larentiinae</taxon>
        <taxon>Operophtera</taxon>
    </lineage>
</organism>
<keyword evidence="5" id="KW-1185">Reference proteome</keyword>